<comment type="caution">
    <text evidence="6">The sequence shown here is derived from an EMBL/GenBank/DDBJ whole genome shotgun (WGS) entry which is preliminary data.</text>
</comment>
<evidence type="ECO:0000313" key="6">
    <source>
        <dbReference type="EMBL" id="SAL03750.1"/>
    </source>
</evidence>
<feature type="transmembrane region" description="Helical" evidence="4">
    <location>
        <begin position="347"/>
        <end position="373"/>
    </location>
</feature>
<dbReference type="PANTHER" id="PTHR23527:SF1">
    <property type="entry name" value="BLL3282 PROTEIN"/>
    <property type="match status" value="1"/>
</dbReference>
<feature type="transmembrane region" description="Helical" evidence="4">
    <location>
        <begin position="171"/>
        <end position="192"/>
    </location>
</feature>
<protein>
    <submittedName>
        <fullName evidence="6">Major facilitator transporter</fullName>
    </submittedName>
</protein>
<keyword evidence="7" id="KW-1185">Reference proteome</keyword>
<feature type="domain" description="Major facilitator superfamily (MFS) profile" evidence="5">
    <location>
        <begin position="1"/>
        <end position="401"/>
    </location>
</feature>
<gene>
    <name evidence="6" type="ORF">AWB77_06862</name>
</gene>
<accession>A0A158EAJ8</accession>
<dbReference type="GO" id="GO:0022857">
    <property type="term" value="F:transmembrane transporter activity"/>
    <property type="evidence" value="ECO:0007669"/>
    <property type="project" value="InterPro"/>
</dbReference>
<dbReference type="STRING" id="1777138.AWB77_06862"/>
<evidence type="ECO:0000259" key="5">
    <source>
        <dbReference type="PROSITE" id="PS50850"/>
    </source>
</evidence>
<evidence type="ECO:0000256" key="2">
    <source>
        <dbReference type="ARBA" id="ARBA00022989"/>
    </source>
</evidence>
<feature type="transmembrane region" description="Helical" evidence="4">
    <location>
        <begin position="379"/>
        <end position="398"/>
    </location>
</feature>
<dbReference type="InterPro" id="IPR036259">
    <property type="entry name" value="MFS_trans_sf"/>
</dbReference>
<evidence type="ECO:0000313" key="7">
    <source>
        <dbReference type="Proteomes" id="UP000054903"/>
    </source>
</evidence>
<feature type="transmembrane region" description="Helical" evidence="4">
    <location>
        <begin position="21"/>
        <end position="44"/>
    </location>
</feature>
<feature type="transmembrane region" description="Helical" evidence="4">
    <location>
        <begin position="224"/>
        <end position="247"/>
    </location>
</feature>
<evidence type="ECO:0000256" key="1">
    <source>
        <dbReference type="ARBA" id="ARBA00022692"/>
    </source>
</evidence>
<feature type="transmembrane region" description="Helical" evidence="4">
    <location>
        <begin position="144"/>
        <end position="165"/>
    </location>
</feature>
<dbReference type="PROSITE" id="PS50850">
    <property type="entry name" value="MFS"/>
    <property type="match status" value="1"/>
</dbReference>
<feature type="transmembrane region" description="Helical" evidence="4">
    <location>
        <begin position="313"/>
        <end position="335"/>
    </location>
</feature>
<feature type="transmembrane region" description="Helical" evidence="4">
    <location>
        <begin position="56"/>
        <end position="79"/>
    </location>
</feature>
<dbReference type="Proteomes" id="UP000054903">
    <property type="component" value="Unassembled WGS sequence"/>
</dbReference>
<keyword evidence="3 4" id="KW-0472">Membrane</keyword>
<proteinExistence type="predicted"/>
<dbReference type="OrthoDB" id="8724598at2"/>
<evidence type="ECO:0000256" key="3">
    <source>
        <dbReference type="ARBA" id="ARBA00023136"/>
    </source>
</evidence>
<dbReference type="EMBL" id="FCNX02000035">
    <property type="protein sequence ID" value="SAL03750.1"/>
    <property type="molecule type" value="Genomic_DNA"/>
</dbReference>
<dbReference type="InterPro" id="IPR011701">
    <property type="entry name" value="MFS"/>
</dbReference>
<dbReference type="InterPro" id="IPR020846">
    <property type="entry name" value="MFS_dom"/>
</dbReference>
<dbReference type="Gene3D" id="1.20.1250.20">
    <property type="entry name" value="MFS general substrate transporter like domains"/>
    <property type="match status" value="2"/>
</dbReference>
<feature type="transmembrane region" description="Helical" evidence="4">
    <location>
        <begin position="259"/>
        <end position="276"/>
    </location>
</feature>
<dbReference type="SUPFAM" id="SSF103473">
    <property type="entry name" value="MFS general substrate transporter"/>
    <property type="match status" value="1"/>
</dbReference>
<dbReference type="InterPro" id="IPR052952">
    <property type="entry name" value="MFS-Transporter"/>
</dbReference>
<evidence type="ECO:0000256" key="4">
    <source>
        <dbReference type="SAM" id="Phobius"/>
    </source>
</evidence>
<reference evidence="6" key="1">
    <citation type="submission" date="2016-01" db="EMBL/GenBank/DDBJ databases">
        <authorList>
            <person name="Peeters C."/>
        </authorList>
    </citation>
    <scope>NUCLEOTIDE SEQUENCE</scope>
    <source>
        <strain evidence="6">LMG 29320</strain>
    </source>
</reference>
<feature type="transmembrane region" description="Helical" evidence="4">
    <location>
        <begin position="288"/>
        <end position="307"/>
    </location>
</feature>
<dbReference type="AlphaFoldDB" id="A0A158EAJ8"/>
<dbReference type="Pfam" id="PF07690">
    <property type="entry name" value="MFS_1"/>
    <property type="match status" value="1"/>
</dbReference>
<keyword evidence="1 4" id="KW-0812">Transmembrane</keyword>
<dbReference type="PANTHER" id="PTHR23527">
    <property type="entry name" value="BLL3282 PROTEIN"/>
    <property type="match status" value="1"/>
</dbReference>
<name>A0A158EAJ8_9BURK</name>
<sequence length="401" mass="41185">MDTPIEPIKRRPTSSTLRYQTFTLGCTLAIQAFATGATLAFPILASMMPGLRPAQVGVFLAVVYFGAMIGSVLGSGFVTGFGPVRASQGALVLQAAGLGLLALGEPNLRLVAALLCGFGYGPITPASSQILARTTPPERMGLAFSLKQTGVPLGGLLAGAALPLAASLMSWQAAFAALALSTLIVAVASGALRSLDDQASGHIAISSTWHRPIIEVLAHRGLRAMAVVSLLFSACQLSVSGYLMAYLHQQFGLGLAQSSVIYAVTQAAGIGGRLLWGHLADRTGSSRRVLIGVCVLMAVSAAAVGAWPVQWGVVALAIASAVLGATAIGWNGVFLGEVARLAPAGRVAAVTGGALFFTYFGVVIGPPCFGWAAEHLNSIGFAYCGLAIMPVIALVLLLRRF</sequence>
<keyword evidence="2 4" id="KW-1133">Transmembrane helix</keyword>
<dbReference type="RefSeq" id="WP_157694975.1">
    <property type="nucleotide sequence ID" value="NZ_FCNX02000035.1"/>
</dbReference>
<organism evidence="6 7">
    <name type="scientific">Caballeronia fortuita</name>
    <dbReference type="NCBI Taxonomy" id="1777138"/>
    <lineage>
        <taxon>Bacteria</taxon>
        <taxon>Pseudomonadati</taxon>
        <taxon>Pseudomonadota</taxon>
        <taxon>Betaproteobacteria</taxon>
        <taxon>Burkholderiales</taxon>
        <taxon>Burkholderiaceae</taxon>
        <taxon>Caballeronia</taxon>
    </lineage>
</organism>